<feature type="region of interest" description="Disordered" evidence="1">
    <location>
        <begin position="32"/>
        <end position="67"/>
    </location>
</feature>
<dbReference type="RefSeq" id="XP_056523920.1">
    <property type="nucleotide sequence ID" value="XM_056664863.1"/>
</dbReference>
<reference evidence="2" key="1">
    <citation type="submission" date="2022-11" db="EMBL/GenBank/DDBJ databases">
        <authorList>
            <person name="Petersen C."/>
        </authorList>
    </citation>
    <scope>NUCLEOTIDE SEQUENCE</scope>
    <source>
        <strain evidence="2">IBT 22155</strain>
    </source>
</reference>
<reference evidence="2" key="2">
    <citation type="journal article" date="2023" name="IMA Fungus">
        <title>Comparative genomic study of the Penicillium genus elucidates a diverse pangenome and 15 lateral gene transfer events.</title>
        <authorList>
            <person name="Petersen C."/>
            <person name="Sorensen T."/>
            <person name="Nielsen M.R."/>
            <person name="Sondergaard T.E."/>
            <person name="Sorensen J.L."/>
            <person name="Fitzpatrick D.A."/>
            <person name="Frisvad J.C."/>
            <person name="Nielsen K.L."/>
        </authorList>
    </citation>
    <scope>NUCLEOTIDE SEQUENCE</scope>
    <source>
        <strain evidence="2">IBT 22155</strain>
    </source>
</reference>
<evidence type="ECO:0000313" key="3">
    <source>
        <dbReference type="Proteomes" id="UP001149079"/>
    </source>
</evidence>
<evidence type="ECO:0000313" key="2">
    <source>
        <dbReference type="EMBL" id="KAJ5139271.1"/>
    </source>
</evidence>
<dbReference type="AlphaFoldDB" id="A0A9W9H6D6"/>
<dbReference type="GeneID" id="81404033"/>
<comment type="caution">
    <text evidence="2">The sequence shown here is derived from an EMBL/GenBank/DDBJ whole genome shotgun (WGS) entry which is preliminary data.</text>
</comment>
<accession>A0A9W9H6D6</accession>
<dbReference type="Proteomes" id="UP001149079">
    <property type="component" value="Unassembled WGS sequence"/>
</dbReference>
<sequence>MQGMQRSRVRQRRVENTLTTRGKVNISAIESVAQVQSPTSQKNFFEKAGGEHGPSPPPTSDRNLHLR</sequence>
<feature type="compositionally biased region" description="Polar residues" evidence="1">
    <location>
        <begin position="33"/>
        <end position="43"/>
    </location>
</feature>
<name>A0A9W9H6D6_9EURO</name>
<keyword evidence="3" id="KW-1185">Reference proteome</keyword>
<dbReference type="EMBL" id="JAPQKL010000003">
    <property type="protein sequence ID" value="KAJ5139271.1"/>
    <property type="molecule type" value="Genomic_DNA"/>
</dbReference>
<protein>
    <submittedName>
        <fullName evidence="2">Uncharacterized protein</fullName>
    </submittedName>
</protein>
<evidence type="ECO:0000256" key="1">
    <source>
        <dbReference type="SAM" id="MobiDB-lite"/>
    </source>
</evidence>
<proteinExistence type="predicted"/>
<organism evidence="2 3">
    <name type="scientific">Penicillium bovifimosum</name>
    <dbReference type="NCBI Taxonomy" id="126998"/>
    <lineage>
        <taxon>Eukaryota</taxon>
        <taxon>Fungi</taxon>
        <taxon>Dikarya</taxon>
        <taxon>Ascomycota</taxon>
        <taxon>Pezizomycotina</taxon>
        <taxon>Eurotiomycetes</taxon>
        <taxon>Eurotiomycetidae</taxon>
        <taxon>Eurotiales</taxon>
        <taxon>Aspergillaceae</taxon>
        <taxon>Penicillium</taxon>
    </lineage>
</organism>
<gene>
    <name evidence="2" type="ORF">N7515_004119</name>
</gene>